<proteinExistence type="predicted"/>
<protein>
    <submittedName>
        <fullName evidence="1">Uncharacterized protein</fullName>
    </submittedName>
</protein>
<dbReference type="EMBL" id="QGNW01000063">
    <property type="protein sequence ID" value="RVX04009.1"/>
    <property type="molecule type" value="Genomic_DNA"/>
</dbReference>
<comment type="caution">
    <text evidence="1">The sequence shown here is derived from an EMBL/GenBank/DDBJ whole genome shotgun (WGS) entry which is preliminary data.</text>
</comment>
<sequence>MQMTAVRELQLWQEDWEEPEKMPIGIIQRVRLWWEGQRKRWKRNESNVGSPVMVGESEKAMEDAIRSSEKNAATMSGLEKAIEDANKIKEKRVMSGIGTIEIPGLDLEARICKLERVVAGLKLQDFVRA</sequence>
<organism evidence="1 2">
    <name type="scientific">Vitis vinifera</name>
    <name type="common">Grape</name>
    <dbReference type="NCBI Taxonomy" id="29760"/>
    <lineage>
        <taxon>Eukaryota</taxon>
        <taxon>Viridiplantae</taxon>
        <taxon>Streptophyta</taxon>
        <taxon>Embryophyta</taxon>
        <taxon>Tracheophyta</taxon>
        <taxon>Spermatophyta</taxon>
        <taxon>Magnoliopsida</taxon>
        <taxon>eudicotyledons</taxon>
        <taxon>Gunneridae</taxon>
        <taxon>Pentapetalae</taxon>
        <taxon>rosids</taxon>
        <taxon>Vitales</taxon>
        <taxon>Vitaceae</taxon>
        <taxon>Viteae</taxon>
        <taxon>Vitis</taxon>
    </lineage>
</organism>
<name>A0A438J4Y4_VITVI</name>
<reference evidence="1 2" key="1">
    <citation type="journal article" date="2018" name="PLoS Genet.">
        <title>Population sequencing reveals clonal diversity and ancestral inbreeding in the grapevine cultivar Chardonnay.</title>
        <authorList>
            <person name="Roach M.J."/>
            <person name="Johnson D.L."/>
            <person name="Bohlmann J."/>
            <person name="van Vuuren H.J."/>
            <person name="Jones S.J."/>
            <person name="Pretorius I.S."/>
            <person name="Schmidt S.A."/>
            <person name="Borneman A.R."/>
        </authorList>
    </citation>
    <scope>NUCLEOTIDE SEQUENCE [LARGE SCALE GENOMIC DNA]</scope>
    <source>
        <strain evidence="2">cv. Chardonnay</strain>
        <tissue evidence="1">Leaf</tissue>
    </source>
</reference>
<evidence type="ECO:0000313" key="1">
    <source>
        <dbReference type="EMBL" id="RVX04009.1"/>
    </source>
</evidence>
<gene>
    <name evidence="1" type="ORF">CK203_021745</name>
</gene>
<dbReference type="Proteomes" id="UP000288805">
    <property type="component" value="Unassembled WGS sequence"/>
</dbReference>
<evidence type="ECO:0000313" key="2">
    <source>
        <dbReference type="Proteomes" id="UP000288805"/>
    </source>
</evidence>
<dbReference type="AlphaFoldDB" id="A0A438J4Y4"/>
<accession>A0A438J4Y4</accession>